<evidence type="ECO:0000256" key="1">
    <source>
        <dbReference type="ARBA" id="ARBA00004167"/>
    </source>
</evidence>
<dbReference type="GO" id="GO:0045296">
    <property type="term" value="F:cadherin binding"/>
    <property type="evidence" value="ECO:0007669"/>
    <property type="project" value="TreeGrafter"/>
</dbReference>
<dbReference type="GO" id="GO:0005509">
    <property type="term" value="F:calcium ion binding"/>
    <property type="evidence" value="ECO:0007669"/>
    <property type="project" value="UniProtKB-UniRule"/>
</dbReference>
<feature type="domain" description="Cadherin" evidence="9">
    <location>
        <begin position="163"/>
        <end position="266"/>
    </location>
</feature>
<keyword evidence="5 8" id="KW-0106">Calcium</keyword>
<dbReference type="GO" id="GO:0007043">
    <property type="term" value="P:cell-cell junction assembly"/>
    <property type="evidence" value="ECO:0007669"/>
    <property type="project" value="TreeGrafter"/>
</dbReference>
<dbReference type="GO" id="GO:0000902">
    <property type="term" value="P:cell morphogenesis"/>
    <property type="evidence" value="ECO:0007669"/>
    <property type="project" value="TreeGrafter"/>
</dbReference>
<dbReference type="SMART" id="SM00112">
    <property type="entry name" value="CA"/>
    <property type="match status" value="4"/>
</dbReference>
<evidence type="ECO:0000313" key="11">
    <source>
        <dbReference type="Proteomes" id="UP000007875"/>
    </source>
</evidence>
<evidence type="ECO:0000256" key="4">
    <source>
        <dbReference type="ARBA" id="ARBA00022737"/>
    </source>
</evidence>
<dbReference type="GO" id="GO:0034332">
    <property type="term" value="P:adherens junction organization"/>
    <property type="evidence" value="ECO:0007669"/>
    <property type="project" value="TreeGrafter"/>
</dbReference>
<reference evidence="10" key="2">
    <citation type="submission" date="2025-08" db="UniProtKB">
        <authorList>
            <consortium name="Ensembl"/>
        </authorList>
    </citation>
    <scope>IDENTIFICATION</scope>
</reference>
<dbReference type="Proteomes" id="UP000007875">
    <property type="component" value="Unassembled WGS sequence"/>
</dbReference>
<organism evidence="10 11">
    <name type="scientific">Ciona savignyi</name>
    <name type="common">Pacific transparent sea squirt</name>
    <dbReference type="NCBI Taxonomy" id="51511"/>
    <lineage>
        <taxon>Eukaryota</taxon>
        <taxon>Metazoa</taxon>
        <taxon>Chordata</taxon>
        <taxon>Tunicata</taxon>
        <taxon>Ascidiacea</taxon>
        <taxon>Phlebobranchia</taxon>
        <taxon>Cionidae</taxon>
        <taxon>Ciona</taxon>
    </lineage>
</organism>
<dbReference type="FunFam" id="2.60.40.60:FF:000092">
    <property type="entry name" value="Protocadherin 8"/>
    <property type="match status" value="2"/>
</dbReference>
<dbReference type="Ensembl" id="ENSCSAVT00000007001.1">
    <property type="protein sequence ID" value="ENSCSAVP00000006914.1"/>
    <property type="gene ID" value="ENSCSAVG00000004125.1"/>
</dbReference>
<dbReference type="GO" id="GO:0016339">
    <property type="term" value="P:calcium-dependent cell-cell adhesion via plasma membrane cell adhesion molecules"/>
    <property type="evidence" value="ECO:0007669"/>
    <property type="project" value="TreeGrafter"/>
</dbReference>
<dbReference type="OMA" id="TMEIFID"/>
<dbReference type="PROSITE" id="PS00232">
    <property type="entry name" value="CADHERIN_1"/>
    <property type="match status" value="2"/>
</dbReference>
<dbReference type="GeneTree" id="ENSGT00940000163878"/>
<sequence>TGELKTTRGIDRESLENDVIELLVVSSSSAPPVEITVEVLDVNDNHPIFKPPAHVDVNIPESTEAGAQYFLPTATDADNATNSVSTNYSIVGGPSDKFELLVDSSPGQETLLYLVTRAKFNRENQASYSLNISATDDGQPSLTGYLSISINIQDNNDNEPAFDFTEYSAYIPENATRGAKVLTVHATDLDEGANGMVRYTINRGSDVHRLFSVDPVSGVVTLVGQLDYEEKMVHELVVEVSDTTGSSGRCVVEVQLSGVNDNSPIFQPSSLTWLVPESAPLHSEIGRLRATDYDVGDINNEVTYALSPSNDPEIRRTFVVEASSGRIILTRSLDRETIGSYDVIVTSQDSDPVLPMTSTATCSVIIKDANDNRPRFVGSMEFHVTEGYYATATNIGAMATTDDDVGANGIVTYRIVGHGGGGEVEVGIDPNSGRLSVGGRLDREQFLPDGLFRITVVATDSATHPVDRMSAVGVVNIVVDDVNDRSPVFTSPDTFLLPTRMMDDARTVVASLHAADDDAGNNGDVIYSVTSSARFTLNPNSGSLLLSGDTPATGLLEQIDVTASDKG</sequence>
<protein>
    <recommendedName>
        <fullName evidence="9">Cadherin domain-containing protein</fullName>
    </recommendedName>
</protein>
<name>H2YNK7_CIOSA</name>
<keyword evidence="6" id="KW-1133">Transmembrane helix</keyword>
<dbReference type="GO" id="GO:0007156">
    <property type="term" value="P:homophilic cell adhesion via plasma membrane adhesion molecules"/>
    <property type="evidence" value="ECO:0007669"/>
    <property type="project" value="InterPro"/>
</dbReference>
<dbReference type="CDD" id="cd11304">
    <property type="entry name" value="Cadherin_repeat"/>
    <property type="match status" value="6"/>
</dbReference>
<accession>H2YNK7</accession>
<dbReference type="HOGENOM" id="CLU_006480_3_2_1"/>
<dbReference type="GO" id="GO:0044331">
    <property type="term" value="P:cell-cell adhesion mediated by cadherin"/>
    <property type="evidence" value="ECO:0007669"/>
    <property type="project" value="TreeGrafter"/>
</dbReference>
<keyword evidence="2" id="KW-0812">Transmembrane</keyword>
<reference evidence="11" key="1">
    <citation type="submission" date="2003-08" db="EMBL/GenBank/DDBJ databases">
        <authorList>
            <person name="Birren B."/>
            <person name="Nusbaum C."/>
            <person name="Abebe A."/>
            <person name="Abouelleil A."/>
            <person name="Adekoya E."/>
            <person name="Ait-zahra M."/>
            <person name="Allen N."/>
            <person name="Allen T."/>
            <person name="An P."/>
            <person name="Anderson M."/>
            <person name="Anderson S."/>
            <person name="Arachchi H."/>
            <person name="Armbruster J."/>
            <person name="Bachantsang P."/>
            <person name="Baldwin J."/>
            <person name="Barry A."/>
            <person name="Bayul T."/>
            <person name="Blitshsteyn B."/>
            <person name="Bloom T."/>
            <person name="Blye J."/>
            <person name="Boguslavskiy L."/>
            <person name="Borowsky M."/>
            <person name="Boukhgalter B."/>
            <person name="Brunache A."/>
            <person name="Butler J."/>
            <person name="Calixte N."/>
            <person name="Calvo S."/>
            <person name="Camarata J."/>
            <person name="Campo K."/>
            <person name="Chang J."/>
            <person name="Cheshatsang Y."/>
            <person name="Citroen M."/>
            <person name="Collymore A."/>
            <person name="Considine T."/>
            <person name="Cook A."/>
            <person name="Cooke P."/>
            <person name="Corum B."/>
            <person name="Cuomo C."/>
            <person name="David R."/>
            <person name="Dawoe T."/>
            <person name="Degray S."/>
            <person name="Dodge S."/>
            <person name="Dooley K."/>
            <person name="Dorje P."/>
            <person name="Dorjee K."/>
            <person name="Dorris L."/>
            <person name="Duffey N."/>
            <person name="Dupes A."/>
            <person name="Elkins T."/>
            <person name="Engels R."/>
            <person name="Erickson J."/>
            <person name="Farina A."/>
            <person name="Faro S."/>
            <person name="Ferreira P."/>
            <person name="Fischer H."/>
            <person name="Fitzgerald M."/>
            <person name="Foley K."/>
            <person name="Gage D."/>
            <person name="Galagan J."/>
            <person name="Gearin G."/>
            <person name="Gnerre S."/>
            <person name="Gnirke A."/>
            <person name="Goyette A."/>
            <person name="Graham J."/>
            <person name="Grandbois E."/>
            <person name="Gyaltsen K."/>
            <person name="Hafez N."/>
            <person name="Hagopian D."/>
            <person name="Hagos B."/>
            <person name="Hall J."/>
            <person name="Hatcher B."/>
            <person name="Heller A."/>
            <person name="Higgins H."/>
            <person name="Honan T."/>
            <person name="Horn A."/>
            <person name="Houde N."/>
            <person name="Hughes L."/>
            <person name="Hulme W."/>
            <person name="Husby E."/>
            <person name="Iliev I."/>
            <person name="Jaffe D."/>
            <person name="Jones C."/>
            <person name="Kamal M."/>
            <person name="Kamat A."/>
            <person name="Kamvysselis M."/>
            <person name="Karlsson E."/>
            <person name="Kells C."/>
            <person name="Kieu A."/>
            <person name="Kisner P."/>
            <person name="Kodira C."/>
            <person name="Kulbokas E."/>
            <person name="Labutti K."/>
            <person name="Lama D."/>
            <person name="Landers T."/>
            <person name="Leger J."/>
            <person name="Levine S."/>
            <person name="Lewis D."/>
            <person name="Lewis T."/>
            <person name="Lindblad-toh K."/>
            <person name="Liu X."/>
            <person name="Lokyitsang T."/>
            <person name="Lokyitsang Y."/>
            <person name="Lucien O."/>
            <person name="Lui A."/>
            <person name="Ma L.J."/>
            <person name="Mabbitt R."/>
            <person name="Macdonald J."/>
            <person name="Maclean C."/>
            <person name="Major J."/>
            <person name="Manning J."/>
            <person name="Marabella R."/>
            <person name="Maru K."/>
            <person name="Matthews C."/>
            <person name="Mauceli E."/>
            <person name="Mccarthy M."/>
            <person name="Mcdonough S."/>
            <person name="Mcghee T."/>
            <person name="Meldrim J."/>
            <person name="Meneus L."/>
            <person name="Mesirov J."/>
            <person name="Mihalev A."/>
            <person name="Mihova T."/>
            <person name="Mikkelsen T."/>
            <person name="Mlenga V."/>
            <person name="Moru K."/>
            <person name="Mozes J."/>
            <person name="Mulrain L."/>
            <person name="Munson G."/>
            <person name="Naylor J."/>
            <person name="Newes C."/>
            <person name="Nguyen C."/>
            <person name="Nguyen N."/>
            <person name="Nguyen T."/>
            <person name="Nicol R."/>
            <person name="Nielsen C."/>
            <person name="Nizzari M."/>
            <person name="Norbu C."/>
            <person name="Norbu N."/>
            <person name="O'donnell P."/>
            <person name="Okoawo O."/>
            <person name="O'leary S."/>
            <person name="Omotosho B."/>
            <person name="O'neill K."/>
            <person name="Osman S."/>
            <person name="Parker S."/>
            <person name="Perrin D."/>
            <person name="Phunkhang P."/>
            <person name="Piqani B."/>
            <person name="Purcell S."/>
            <person name="Rachupka T."/>
            <person name="Ramasamy U."/>
            <person name="Rameau R."/>
            <person name="Ray V."/>
            <person name="Raymond C."/>
            <person name="Retta R."/>
            <person name="Richardson S."/>
            <person name="Rise C."/>
            <person name="Rodriguez J."/>
            <person name="Rogers J."/>
            <person name="Rogov P."/>
            <person name="Rutman M."/>
            <person name="Schupbach R."/>
            <person name="Seaman C."/>
            <person name="Settipalli S."/>
            <person name="Sharpe T."/>
            <person name="Sheridan J."/>
            <person name="Sherpa N."/>
            <person name="Shi J."/>
            <person name="Smirnov S."/>
            <person name="Smith C."/>
            <person name="Sougnez C."/>
            <person name="Spencer B."/>
            <person name="Stalker J."/>
            <person name="Stange-thomann N."/>
            <person name="Stavropoulos S."/>
            <person name="Stetson K."/>
            <person name="Stone C."/>
            <person name="Stone S."/>
            <person name="Stubbs M."/>
            <person name="Talamas J."/>
            <person name="Tchuinga P."/>
            <person name="Tenzing P."/>
            <person name="Tesfaye S."/>
            <person name="Theodore J."/>
            <person name="Thoulutsang Y."/>
            <person name="Topham K."/>
            <person name="Towey S."/>
            <person name="Tsamla T."/>
            <person name="Tsomo N."/>
            <person name="Vallee D."/>
            <person name="Vassiliev H."/>
            <person name="Venkataraman V."/>
            <person name="Vinson J."/>
            <person name="Vo A."/>
            <person name="Wade C."/>
            <person name="Wang S."/>
            <person name="Wangchuk T."/>
            <person name="Wangdi T."/>
            <person name="Whittaker C."/>
            <person name="Wilkinson J."/>
            <person name="Wu Y."/>
            <person name="Wyman D."/>
            <person name="Yadav S."/>
            <person name="Yang S."/>
            <person name="Yang X."/>
            <person name="Yeager S."/>
            <person name="Yee E."/>
            <person name="Young G."/>
            <person name="Zainoun J."/>
            <person name="Zembeck L."/>
            <person name="Zimmer A."/>
            <person name="Zody M."/>
            <person name="Lander E."/>
        </authorList>
    </citation>
    <scope>NUCLEOTIDE SEQUENCE [LARGE SCALE GENOMIC DNA]</scope>
</reference>
<dbReference type="InterPro" id="IPR020894">
    <property type="entry name" value="Cadherin_CS"/>
</dbReference>
<proteinExistence type="predicted"/>
<feature type="domain" description="Cadherin" evidence="9">
    <location>
        <begin position="393"/>
        <end position="489"/>
    </location>
</feature>
<evidence type="ECO:0000256" key="3">
    <source>
        <dbReference type="ARBA" id="ARBA00022729"/>
    </source>
</evidence>
<dbReference type="PRINTS" id="PR00205">
    <property type="entry name" value="CADHERIN"/>
</dbReference>
<dbReference type="PANTHER" id="PTHR24027:SF422">
    <property type="entry name" value="CADHERIN DOMAIN-CONTAINING PROTEIN"/>
    <property type="match status" value="1"/>
</dbReference>
<comment type="subcellular location">
    <subcellularLocation>
        <location evidence="1">Membrane</location>
        <topology evidence="1">Single-pass membrane protein</topology>
    </subcellularLocation>
</comment>
<keyword evidence="11" id="KW-1185">Reference proteome</keyword>
<dbReference type="AlphaFoldDB" id="H2YNK7"/>
<keyword evidence="7" id="KW-0472">Membrane</keyword>
<evidence type="ECO:0000256" key="2">
    <source>
        <dbReference type="ARBA" id="ARBA00022692"/>
    </source>
</evidence>
<dbReference type="GO" id="GO:0016342">
    <property type="term" value="C:catenin complex"/>
    <property type="evidence" value="ECO:0007669"/>
    <property type="project" value="TreeGrafter"/>
</dbReference>
<keyword evidence="3" id="KW-0732">Signal</keyword>
<dbReference type="Pfam" id="PF00028">
    <property type="entry name" value="Cadherin"/>
    <property type="match status" value="4"/>
</dbReference>
<dbReference type="FunFam" id="2.60.40.60:FF:000020">
    <property type="entry name" value="Dachsous cadherin-related 1b"/>
    <property type="match status" value="1"/>
</dbReference>
<evidence type="ECO:0000256" key="8">
    <source>
        <dbReference type="PROSITE-ProRule" id="PRU00043"/>
    </source>
</evidence>
<dbReference type="InterPro" id="IPR002126">
    <property type="entry name" value="Cadherin-like_dom"/>
</dbReference>
<evidence type="ECO:0000256" key="6">
    <source>
        <dbReference type="ARBA" id="ARBA00022989"/>
    </source>
</evidence>
<dbReference type="PANTHER" id="PTHR24027">
    <property type="entry name" value="CADHERIN-23"/>
    <property type="match status" value="1"/>
</dbReference>
<feature type="domain" description="Cadherin" evidence="9">
    <location>
        <begin position="1"/>
        <end position="49"/>
    </location>
</feature>
<dbReference type="InterPro" id="IPR015919">
    <property type="entry name" value="Cadherin-like_sf"/>
</dbReference>
<evidence type="ECO:0000256" key="5">
    <source>
        <dbReference type="ARBA" id="ARBA00022837"/>
    </source>
</evidence>
<reference evidence="10" key="3">
    <citation type="submission" date="2025-09" db="UniProtKB">
        <authorList>
            <consortium name="Ensembl"/>
        </authorList>
    </citation>
    <scope>IDENTIFICATION</scope>
</reference>
<dbReference type="Gene3D" id="2.60.40.60">
    <property type="entry name" value="Cadherins"/>
    <property type="match status" value="6"/>
</dbReference>
<dbReference type="PROSITE" id="PS50268">
    <property type="entry name" value="CADHERIN_2"/>
    <property type="match status" value="5"/>
</dbReference>
<evidence type="ECO:0000313" key="10">
    <source>
        <dbReference type="Ensembl" id="ENSCSAVP00000006914.1"/>
    </source>
</evidence>
<dbReference type="GO" id="GO:0016477">
    <property type="term" value="P:cell migration"/>
    <property type="evidence" value="ECO:0007669"/>
    <property type="project" value="TreeGrafter"/>
</dbReference>
<feature type="domain" description="Cadherin" evidence="9">
    <location>
        <begin position="267"/>
        <end position="376"/>
    </location>
</feature>
<dbReference type="SUPFAM" id="SSF49313">
    <property type="entry name" value="Cadherin-like"/>
    <property type="match status" value="5"/>
</dbReference>
<evidence type="ECO:0000259" key="9">
    <source>
        <dbReference type="PROSITE" id="PS50268"/>
    </source>
</evidence>
<feature type="domain" description="Cadherin" evidence="9">
    <location>
        <begin position="51"/>
        <end position="162"/>
    </location>
</feature>
<dbReference type="GO" id="GO:0008013">
    <property type="term" value="F:beta-catenin binding"/>
    <property type="evidence" value="ECO:0007669"/>
    <property type="project" value="TreeGrafter"/>
</dbReference>
<keyword evidence="4" id="KW-0677">Repeat</keyword>
<dbReference type="InterPro" id="IPR039808">
    <property type="entry name" value="Cadherin"/>
</dbReference>
<evidence type="ECO:0000256" key="7">
    <source>
        <dbReference type="ARBA" id="ARBA00023136"/>
    </source>
</evidence>
<dbReference type="GO" id="GO:0005912">
    <property type="term" value="C:adherens junction"/>
    <property type="evidence" value="ECO:0007669"/>
    <property type="project" value="TreeGrafter"/>
</dbReference>